<evidence type="ECO:0000256" key="1">
    <source>
        <dbReference type="SAM" id="Phobius"/>
    </source>
</evidence>
<keyword evidence="1" id="KW-0472">Membrane</keyword>
<sequence>MDVTSYLCSKVSWRRLDLIIELLWPLFLFVILISVRHSHPPYKQSQCHFPNKALPSAGTLPWIQGIICNINNPCFHSPTPGETPGQVGNFNNSMYALTLFTVSSFTEKAPVW</sequence>
<keyword evidence="3" id="KW-1185">Reference proteome</keyword>
<protein>
    <submittedName>
        <fullName evidence="2">Uncharacterized protein</fullName>
    </submittedName>
</protein>
<evidence type="ECO:0000313" key="2">
    <source>
        <dbReference type="Ensembl" id="ENSNMLP00000035719.1"/>
    </source>
</evidence>
<feature type="transmembrane region" description="Helical" evidence="1">
    <location>
        <begin position="18"/>
        <end position="35"/>
    </location>
</feature>
<keyword evidence="1" id="KW-0812">Transmembrane</keyword>
<accession>A0A8C6UIS8</accession>
<name>A0A8C6UIS8_9GOBI</name>
<reference evidence="2" key="2">
    <citation type="submission" date="2025-09" db="UniProtKB">
        <authorList>
            <consortium name="Ensembl"/>
        </authorList>
    </citation>
    <scope>IDENTIFICATION</scope>
</reference>
<reference evidence="2" key="1">
    <citation type="submission" date="2025-08" db="UniProtKB">
        <authorList>
            <consortium name="Ensembl"/>
        </authorList>
    </citation>
    <scope>IDENTIFICATION</scope>
</reference>
<dbReference type="Proteomes" id="UP000694523">
    <property type="component" value="Unplaced"/>
</dbReference>
<organism evidence="2 3">
    <name type="scientific">Neogobius melanostomus</name>
    <name type="common">round goby</name>
    <dbReference type="NCBI Taxonomy" id="47308"/>
    <lineage>
        <taxon>Eukaryota</taxon>
        <taxon>Metazoa</taxon>
        <taxon>Chordata</taxon>
        <taxon>Craniata</taxon>
        <taxon>Vertebrata</taxon>
        <taxon>Euteleostomi</taxon>
        <taxon>Actinopterygii</taxon>
        <taxon>Neopterygii</taxon>
        <taxon>Teleostei</taxon>
        <taxon>Neoteleostei</taxon>
        <taxon>Acanthomorphata</taxon>
        <taxon>Gobiaria</taxon>
        <taxon>Gobiiformes</taxon>
        <taxon>Gobioidei</taxon>
        <taxon>Gobiidae</taxon>
        <taxon>Benthophilinae</taxon>
        <taxon>Neogobiini</taxon>
        <taxon>Neogobius</taxon>
    </lineage>
</organism>
<keyword evidence="1" id="KW-1133">Transmembrane helix</keyword>
<proteinExistence type="predicted"/>
<dbReference type="Ensembl" id="ENSNMLT00000039789.1">
    <property type="protein sequence ID" value="ENSNMLP00000035719.1"/>
    <property type="gene ID" value="ENSNMLG00000022176.1"/>
</dbReference>
<evidence type="ECO:0000313" key="3">
    <source>
        <dbReference type="Proteomes" id="UP000694523"/>
    </source>
</evidence>
<dbReference type="AlphaFoldDB" id="A0A8C6UIS8"/>